<dbReference type="Gene3D" id="3.30.160.150">
    <property type="entry name" value="Lipoprotein like domain"/>
    <property type="match status" value="1"/>
</dbReference>
<keyword evidence="1" id="KW-0449">Lipoprotein</keyword>
<keyword evidence="2" id="KW-1185">Reference proteome</keyword>
<dbReference type="RefSeq" id="WP_407338629.1">
    <property type="nucleotide sequence ID" value="NZ_CP136862.1"/>
</dbReference>
<dbReference type="PROSITE" id="PS51257">
    <property type="entry name" value="PROKAR_LIPOPROTEIN"/>
    <property type="match status" value="1"/>
</dbReference>
<organism evidence="1 2">
    <name type="scientific">Methylocapsa polymorpha</name>
    <dbReference type="NCBI Taxonomy" id="3080828"/>
    <lineage>
        <taxon>Bacteria</taxon>
        <taxon>Pseudomonadati</taxon>
        <taxon>Pseudomonadota</taxon>
        <taxon>Alphaproteobacteria</taxon>
        <taxon>Hyphomicrobiales</taxon>
        <taxon>Beijerinckiaceae</taxon>
        <taxon>Methylocapsa</taxon>
    </lineage>
</organism>
<sequence>MSSSDRIARGWSLAGRLAALLAGLVLAGCFQPLYGPLSADGDIAGELQAIAIDPMPERLGHYLGNELIFALNGTGSKVTPKYRLAINLRENAQTPLFDTVTGYPSAATIIVSADYRLLPAQGGEPIMRGTVTTIASYDRTSQRFANIRAARDAEIRDAKSLADQIRTQIAAGFAGRG</sequence>
<name>A0ABZ0HPG8_9HYPH</name>
<protein>
    <submittedName>
        <fullName evidence="1">LPS assembly lipoprotein LptE</fullName>
    </submittedName>
</protein>
<dbReference type="InterPro" id="IPR007485">
    <property type="entry name" value="LPS_assembly_LptE"/>
</dbReference>
<accession>A0ABZ0HPG8</accession>
<proteinExistence type="predicted"/>
<gene>
    <name evidence="1" type="primary">lptE</name>
    <name evidence="1" type="ORF">RZS28_15465</name>
</gene>
<dbReference type="Pfam" id="PF04390">
    <property type="entry name" value="LptE"/>
    <property type="match status" value="1"/>
</dbReference>
<evidence type="ECO:0000313" key="1">
    <source>
        <dbReference type="EMBL" id="WOJ89187.1"/>
    </source>
</evidence>
<reference evidence="1 2" key="1">
    <citation type="submission" date="2023-10" db="EMBL/GenBank/DDBJ databases">
        <title>Novel methanotroph of the genus Methylocapsa from a subarctic wetland.</title>
        <authorList>
            <person name="Belova S.E."/>
            <person name="Oshkin I.Y."/>
            <person name="Miroshnikov K."/>
            <person name="Dedysh S.N."/>
        </authorList>
    </citation>
    <scope>NUCLEOTIDE SEQUENCE [LARGE SCALE GENOMIC DNA]</scope>
    <source>
        <strain evidence="1 2">RX1</strain>
    </source>
</reference>
<dbReference type="Proteomes" id="UP001626536">
    <property type="component" value="Chromosome"/>
</dbReference>
<dbReference type="EMBL" id="CP136862">
    <property type="protein sequence ID" value="WOJ89187.1"/>
    <property type="molecule type" value="Genomic_DNA"/>
</dbReference>
<evidence type="ECO:0000313" key="2">
    <source>
        <dbReference type="Proteomes" id="UP001626536"/>
    </source>
</evidence>